<feature type="region of interest" description="Disordered" evidence="4">
    <location>
        <begin position="138"/>
        <end position="207"/>
    </location>
</feature>
<dbReference type="SMART" id="SM00490">
    <property type="entry name" value="HELICc"/>
    <property type="match status" value="1"/>
</dbReference>
<dbReference type="GO" id="GO:0009378">
    <property type="term" value="F:four-way junction helicase activity"/>
    <property type="evidence" value="ECO:0007669"/>
    <property type="project" value="TreeGrafter"/>
</dbReference>
<organism evidence="6 7">
    <name type="scientific">Mycena alexandri</name>
    <dbReference type="NCBI Taxonomy" id="1745969"/>
    <lineage>
        <taxon>Eukaryota</taxon>
        <taxon>Fungi</taxon>
        <taxon>Dikarya</taxon>
        <taxon>Basidiomycota</taxon>
        <taxon>Agaricomycotina</taxon>
        <taxon>Agaricomycetes</taxon>
        <taxon>Agaricomycetidae</taxon>
        <taxon>Agaricales</taxon>
        <taxon>Marasmiineae</taxon>
        <taxon>Mycenaceae</taxon>
        <taxon>Mycena</taxon>
    </lineage>
</organism>
<dbReference type="Gene3D" id="3.40.50.300">
    <property type="entry name" value="P-loop containing nucleotide triphosphate hydrolases"/>
    <property type="match status" value="1"/>
</dbReference>
<dbReference type="GO" id="GO:0005694">
    <property type="term" value="C:chromosome"/>
    <property type="evidence" value="ECO:0007669"/>
    <property type="project" value="TreeGrafter"/>
</dbReference>
<dbReference type="GO" id="GO:0000724">
    <property type="term" value="P:double-strand break repair via homologous recombination"/>
    <property type="evidence" value="ECO:0007669"/>
    <property type="project" value="TreeGrafter"/>
</dbReference>
<gene>
    <name evidence="6" type="ORF">C8F04DRAFT_1275580</name>
</gene>
<feature type="compositionally biased region" description="Polar residues" evidence="4">
    <location>
        <begin position="352"/>
        <end position="380"/>
    </location>
</feature>
<dbReference type="PANTHER" id="PTHR13710:SF154">
    <property type="entry name" value="RECQ HELICASE, PUTATIVE (AFU_ORTHOLOGUE AFUA_6G14720)-RELATED"/>
    <property type="match status" value="1"/>
</dbReference>
<evidence type="ECO:0000259" key="5">
    <source>
        <dbReference type="SMART" id="SM00490"/>
    </source>
</evidence>
<dbReference type="GO" id="GO:0005737">
    <property type="term" value="C:cytoplasm"/>
    <property type="evidence" value="ECO:0007669"/>
    <property type="project" value="TreeGrafter"/>
</dbReference>
<reference evidence="6" key="1">
    <citation type="submission" date="2023-03" db="EMBL/GenBank/DDBJ databases">
        <title>Massive genome expansion in bonnet fungi (Mycena s.s.) driven by repeated elements and novel gene families across ecological guilds.</title>
        <authorList>
            <consortium name="Lawrence Berkeley National Laboratory"/>
            <person name="Harder C.B."/>
            <person name="Miyauchi S."/>
            <person name="Viragh M."/>
            <person name="Kuo A."/>
            <person name="Thoen E."/>
            <person name="Andreopoulos B."/>
            <person name="Lu D."/>
            <person name="Skrede I."/>
            <person name="Drula E."/>
            <person name="Henrissat B."/>
            <person name="Morin E."/>
            <person name="Kohler A."/>
            <person name="Barry K."/>
            <person name="LaButti K."/>
            <person name="Morin E."/>
            <person name="Salamov A."/>
            <person name="Lipzen A."/>
            <person name="Mereny Z."/>
            <person name="Hegedus B."/>
            <person name="Baldrian P."/>
            <person name="Stursova M."/>
            <person name="Weitz H."/>
            <person name="Taylor A."/>
            <person name="Grigoriev I.V."/>
            <person name="Nagy L.G."/>
            <person name="Martin F."/>
            <person name="Kauserud H."/>
        </authorList>
    </citation>
    <scope>NUCLEOTIDE SEQUENCE</scope>
    <source>
        <strain evidence="6">CBHHK200</strain>
    </source>
</reference>
<feature type="domain" description="Helicase C-terminal" evidence="5">
    <location>
        <begin position="43"/>
        <end position="119"/>
    </location>
</feature>
<dbReference type="EMBL" id="JARJCM010000276">
    <property type="protein sequence ID" value="KAJ7020026.1"/>
    <property type="molecule type" value="Genomic_DNA"/>
</dbReference>
<feature type="region of interest" description="Disordered" evidence="4">
    <location>
        <begin position="345"/>
        <end position="380"/>
    </location>
</feature>
<dbReference type="InterPro" id="IPR001650">
    <property type="entry name" value="Helicase_C-like"/>
</dbReference>
<evidence type="ECO:0000256" key="3">
    <source>
        <dbReference type="ARBA" id="ARBA00034808"/>
    </source>
</evidence>
<sequence length="406" mass="44312">MEHAANSYRDINFLIDKDMETPEDINKAFVYSDDVKDGGNLCDHLNARVKPEYRDRGLVCPYNAGMSKEYRAHVMSLFKAGIIRILGCDIPDIDIVVQWKARKNLSSWVQRAGRAARGAGTVGFAVMLVEKSAFEVSARGDSDADNPMPLAPTQGRGRGRGRGRGGCGGKGQRGGKKQGKDYAQSHGQQRGWSRAVNDSIKAQDDSHAEIPADAPAEGLYALIQATICRRVILARVFKTETPTVPKETCCDVCNPKLFDRVRPSKPIRGVRQKGIRRGPAVDSVRESLFKWRREIKKMDYPHAVFAPHAILDNATCELLASIGPVESIEPLKQLLESRMPTAPVFTGGTGPVNGTPSRAVSTSASTNKRAGTGSSTAVNTRPLTAVDGHRRREGDPTWFMVRASTT</sequence>
<comment type="catalytic activity">
    <reaction evidence="2">
        <text>Couples ATP hydrolysis with the unwinding of duplex DNA by translocating in the 3'-5' direction.</text>
        <dbReference type="EC" id="5.6.2.4"/>
    </reaction>
</comment>
<evidence type="ECO:0000256" key="1">
    <source>
        <dbReference type="ARBA" id="ARBA00005446"/>
    </source>
</evidence>
<proteinExistence type="inferred from homology"/>
<protein>
    <recommendedName>
        <fullName evidence="3">DNA 3'-5' helicase</fullName>
        <ecNumber evidence="3">5.6.2.4</ecNumber>
    </recommendedName>
</protein>
<dbReference type="GO" id="GO:0043138">
    <property type="term" value="F:3'-5' DNA helicase activity"/>
    <property type="evidence" value="ECO:0007669"/>
    <property type="project" value="UniProtKB-EC"/>
</dbReference>
<dbReference type="EC" id="5.6.2.4" evidence="3"/>
<evidence type="ECO:0000313" key="7">
    <source>
        <dbReference type="Proteomes" id="UP001218188"/>
    </source>
</evidence>
<evidence type="ECO:0000256" key="4">
    <source>
        <dbReference type="SAM" id="MobiDB-lite"/>
    </source>
</evidence>
<dbReference type="PANTHER" id="PTHR13710">
    <property type="entry name" value="DNA HELICASE RECQ FAMILY MEMBER"/>
    <property type="match status" value="1"/>
</dbReference>
<dbReference type="InterPro" id="IPR027417">
    <property type="entry name" value="P-loop_NTPase"/>
</dbReference>
<dbReference type="AlphaFoldDB" id="A0AAD6S2G8"/>
<comment type="caution">
    <text evidence="6">The sequence shown here is derived from an EMBL/GenBank/DDBJ whole genome shotgun (WGS) entry which is preliminary data.</text>
</comment>
<dbReference type="Pfam" id="PF00271">
    <property type="entry name" value="Helicase_C"/>
    <property type="match status" value="1"/>
</dbReference>
<dbReference type="Proteomes" id="UP001218188">
    <property type="component" value="Unassembled WGS sequence"/>
</dbReference>
<dbReference type="SUPFAM" id="SSF52540">
    <property type="entry name" value="P-loop containing nucleoside triphosphate hydrolases"/>
    <property type="match status" value="1"/>
</dbReference>
<accession>A0AAD6S2G8</accession>
<keyword evidence="7" id="KW-1185">Reference proteome</keyword>
<name>A0AAD6S2G8_9AGAR</name>
<comment type="similarity">
    <text evidence="1">Belongs to the helicase family. RecQ subfamily.</text>
</comment>
<evidence type="ECO:0000256" key="2">
    <source>
        <dbReference type="ARBA" id="ARBA00034617"/>
    </source>
</evidence>
<evidence type="ECO:0000313" key="6">
    <source>
        <dbReference type="EMBL" id="KAJ7020026.1"/>
    </source>
</evidence>